<protein>
    <submittedName>
        <fullName evidence="1">Uncharacterized protein</fullName>
    </submittedName>
</protein>
<sequence length="280" mass="33475">MAKYPSIEELSHFSIDRLIELIFSILKGKSSKHANMLRDEAYNHLSKRVYHFTNRNTSHLVNVIPRKPNSIQLGLYNRVISERVSFKNKKRYQFIKMHWLDFRNKLRELDYWLENKNHCLHGRQWIRSLLIHRIQRPYLYISNKPHEKNDEYEKKLISIGNSLLTKKSKFIGLMLIIQKIPPEFLIPALKNVSVLYNHKAYMGKTLNDCWYIEPEIKIETLEKLKPHEILDLVQLISPDNKKLYNKEEIEAIIRLMFPIFDSCQDAIKEAISYLRKDIDK</sequence>
<comment type="caution">
    <text evidence="1">The sequence shown here is derived from an EMBL/GenBank/DDBJ whole genome shotgun (WGS) entry which is preliminary data.</text>
</comment>
<evidence type="ECO:0000313" key="1">
    <source>
        <dbReference type="EMBL" id="KKM62668.1"/>
    </source>
</evidence>
<name>A0A0F9IZA5_9ZZZZ</name>
<gene>
    <name evidence="1" type="ORF">LCGC14_1519280</name>
</gene>
<dbReference type="AlphaFoldDB" id="A0A0F9IZA5"/>
<dbReference type="EMBL" id="LAZR01011247">
    <property type="protein sequence ID" value="KKM62668.1"/>
    <property type="molecule type" value="Genomic_DNA"/>
</dbReference>
<reference evidence="1" key="1">
    <citation type="journal article" date="2015" name="Nature">
        <title>Complex archaea that bridge the gap between prokaryotes and eukaryotes.</title>
        <authorList>
            <person name="Spang A."/>
            <person name="Saw J.H."/>
            <person name="Jorgensen S.L."/>
            <person name="Zaremba-Niedzwiedzka K."/>
            <person name="Martijn J."/>
            <person name="Lind A.E."/>
            <person name="van Eijk R."/>
            <person name="Schleper C."/>
            <person name="Guy L."/>
            <person name="Ettema T.J."/>
        </authorList>
    </citation>
    <scope>NUCLEOTIDE SEQUENCE</scope>
</reference>
<proteinExistence type="predicted"/>
<organism evidence="1">
    <name type="scientific">marine sediment metagenome</name>
    <dbReference type="NCBI Taxonomy" id="412755"/>
    <lineage>
        <taxon>unclassified sequences</taxon>
        <taxon>metagenomes</taxon>
        <taxon>ecological metagenomes</taxon>
    </lineage>
</organism>
<accession>A0A0F9IZA5</accession>
<feature type="non-terminal residue" evidence="1">
    <location>
        <position position="280"/>
    </location>
</feature>